<feature type="domain" description="Histidine kinase" evidence="9">
    <location>
        <begin position="221"/>
        <end position="431"/>
    </location>
</feature>
<dbReference type="GO" id="GO:0005524">
    <property type="term" value="F:ATP binding"/>
    <property type="evidence" value="ECO:0007669"/>
    <property type="project" value="UniProtKB-KW"/>
</dbReference>
<evidence type="ECO:0000256" key="3">
    <source>
        <dbReference type="ARBA" id="ARBA00022679"/>
    </source>
</evidence>
<keyword evidence="3" id="KW-0808">Transferase</keyword>
<evidence type="ECO:0000256" key="5">
    <source>
        <dbReference type="ARBA" id="ARBA00022777"/>
    </source>
</evidence>
<evidence type="ECO:0000256" key="2">
    <source>
        <dbReference type="ARBA" id="ARBA00012438"/>
    </source>
</evidence>
<reference evidence="10" key="1">
    <citation type="submission" date="2020-02" db="EMBL/GenBank/DDBJ databases">
        <authorList>
            <person name="Shen X.-R."/>
            <person name="Zhang Y.-X."/>
        </authorList>
    </citation>
    <scope>NUCLEOTIDE SEQUENCE</scope>
    <source>
        <strain evidence="10">SYP-B3998</strain>
    </source>
</reference>
<dbReference type="RefSeq" id="WP_163943304.1">
    <property type="nucleotide sequence ID" value="NZ_JAAIKC010000001.1"/>
</dbReference>
<evidence type="ECO:0000256" key="8">
    <source>
        <dbReference type="SAM" id="Phobius"/>
    </source>
</evidence>
<dbReference type="GO" id="GO:0004673">
    <property type="term" value="F:protein histidine kinase activity"/>
    <property type="evidence" value="ECO:0007669"/>
    <property type="project" value="UniProtKB-EC"/>
</dbReference>
<dbReference type="PROSITE" id="PS50109">
    <property type="entry name" value="HIS_KIN"/>
    <property type="match status" value="1"/>
</dbReference>
<keyword evidence="7" id="KW-0902">Two-component regulatory system</keyword>
<keyword evidence="4" id="KW-0547">Nucleotide-binding</keyword>
<feature type="transmembrane region" description="Helical" evidence="8">
    <location>
        <begin position="143"/>
        <end position="163"/>
    </location>
</feature>
<organism evidence="10">
    <name type="scientific">Paenibacillus sp. SYP-B3998</name>
    <dbReference type="NCBI Taxonomy" id="2678564"/>
    <lineage>
        <taxon>Bacteria</taxon>
        <taxon>Bacillati</taxon>
        <taxon>Bacillota</taxon>
        <taxon>Bacilli</taxon>
        <taxon>Bacillales</taxon>
        <taxon>Paenibacillaceae</taxon>
        <taxon>Paenibacillus</taxon>
    </lineage>
</organism>
<protein>
    <recommendedName>
        <fullName evidence="2">histidine kinase</fullName>
        <ecNumber evidence="2">2.7.13.3</ecNumber>
    </recommendedName>
</protein>
<comment type="catalytic activity">
    <reaction evidence="1">
        <text>ATP + protein L-histidine = ADP + protein N-phospho-L-histidine.</text>
        <dbReference type="EC" id="2.7.13.3"/>
    </reaction>
</comment>
<gene>
    <name evidence="10" type="ORF">GK047_07530</name>
</gene>
<evidence type="ECO:0000313" key="10">
    <source>
        <dbReference type="EMBL" id="NEW05865.1"/>
    </source>
</evidence>
<dbReference type="PANTHER" id="PTHR44936">
    <property type="entry name" value="SENSOR PROTEIN CREC"/>
    <property type="match status" value="1"/>
</dbReference>
<dbReference type="SMART" id="SM00387">
    <property type="entry name" value="HATPase_c"/>
    <property type="match status" value="1"/>
</dbReference>
<evidence type="ECO:0000259" key="9">
    <source>
        <dbReference type="PROSITE" id="PS50109"/>
    </source>
</evidence>
<dbReference type="EC" id="2.7.13.3" evidence="2"/>
<feature type="transmembrane region" description="Helical" evidence="8">
    <location>
        <begin position="51"/>
        <end position="71"/>
    </location>
</feature>
<sequence>MIISAIIDLLFAVLLYFYGRKQEATKWMILFFIFAGLGSLSDVVVEPVWHSIFFFLLQACTPYGFLMFSIVYSVTTTRRVKNALACALVLPIIITLLITPMKHGIQIDFLILFFWAVPYYLIGCLLVIYSYRRETNWVRRRNRLITVFFVVPPVLGIVVINHMERAIRTFDGYGYISMFVGMAFVIFIVSAIRFGALGVRIKFEKQLYDQTIKGIVSGAAMLNHAMKNHITNIDMLTGRMKENIQFRRHEQAEQDIAHIQAETRQMMYMVNRIKKHIEDIEIVEGPVNLTDIVAQAIQSNHYLLDDKGISVVTDYTPTYHLMCDKLHMQEVFANLIRNAIDAVESENGTIGIRIHENKKDILIEFSNNGKGIDKETAGQLFEPFFTTKQQEDNFGLGLTYCYLILQKHGGSIEVVSEQTGVTFTIHLPKSRKILCNNSLDIGQRDQKHSI</sequence>
<dbReference type="Pfam" id="PF02518">
    <property type="entry name" value="HATPase_c"/>
    <property type="match status" value="1"/>
</dbReference>
<comment type="caution">
    <text evidence="10">The sequence shown here is derived from an EMBL/GenBank/DDBJ whole genome shotgun (WGS) entry which is preliminary data.</text>
</comment>
<dbReference type="GO" id="GO:0000160">
    <property type="term" value="P:phosphorelay signal transduction system"/>
    <property type="evidence" value="ECO:0007669"/>
    <property type="project" value="UniProtKB-KW"/>
</dbReference>
<dbReference type="InterPro" id="IPR005467">
    <property type="entry name" value="His_kinase_dom"/>
</dbReference>
<evidence type="ECO:0000256" key="7">
    <source>
        <dbReference type="ARBA" id="ARBA00023012"/>
    </source>
</evidence>
<dbReference type="InterPro" id="IPR004358">
    <property type="entry name" value="Sig_transdc_His_kin-like_C"/>
</dbReference>
<dbReference type="AlphaFoldDB" id="A0A6G3ZUS2"/>
<dbReference type="SUPFAM" id="SSF55874">
    <property type="entry name" value="ATPase domain of HSP90 chaperone/DNA topoisomerase II/histidine kinase"/>
    <property type="match status" value="1"/>
</dbReference>
<dbReference type="EMBL" id="JAAIKC010000001">
    <property type="protein sequence ID" value="NEW05865.1"/>
    <property type="molecule type" value="Genomic_DNA"/>
</dbReference>
<dbReference type="InterPro" id="IPR003594">
    <property type="entry name" value="HATPase_dom"/>
</dbReference>
<keyword evidence="8" id="KW-1133">Transmembrane helix</keyword>
<keyword evidence="8" id="KW-0472">Membrane</keyword>
<name>A0A6G3ZUS2_9BACL</name>
<dbReference type="PRINTS" id="PR00344">
    <property type="entry name" value="BCTRLSENSOR"/>
</dbReference>
<proteinExistence type="predicted"/>
<evidence type="ECO:0000256" key="1">
    <source>
        <dbReference type="ARBA" id="ARBA00000085"/>
    </source>
</evidence>
<accession>A0A6G3ZUS2</accession>
<feature type="transmembrane region" description="Helical" evidence="8">
    <location>
        <begin position="107"/>
        <end position="131"/>
    </location>
</feature>
<dbReference type="InterPro" id="IPR050980">
    <property type="entry name" value="2C_sensor_his_kinase"/>
</dbReference>
<feature type="transmembrane region" description="Helical" evidence="8">
    <location>
        <begin position="27"/>
        <end position="45"/>
    </location>
</feature>
<keyword evidence="5" id="KW-0418">Kinase</keyword>
<feature type="transmembrane region" description="Helical" evidence="8">
    <location>
        <begin position="175"/>
        <end position="196"/>
    </location>
</feature>
<evidence type="ECO:0000256" key="6">
    <source>
        <dbReference type="ARBA" id="ARBA00022840"/>
    </source>
</evidence>
<keyword evidence="8" id="KW-0812">Transmembrane</keyword>
<dbReference type="PANTHER" id="PTHR44936:SF10">
    <property type="entry name" value="SENSOR PROTEIN RSTB"/>
    <property type="match status" value="1"/>
</dbReference>
<dbReference type="Gene3D" id="3.30.565.10">
    <property type="entry name" value="Histidine kinase-like ATPase, C-terminal domain"/>
    <property type="match status" value="1"/>
</dbReference>
<feature type="transmembrane region" description="Helical" evidence="8">
    <location>
        <begin position="83"/>
        <end position="101"/>
    </location>
</feature>
<keyword evidence="6" id="KW-0067">ATP-binding</keyword>
<evidence type="ECO:0000256" key="4">
    <source>
        <dbReference type="ARBA" id="ARBA00022741"/>
    </source>
</evidence>
<dbReference type="InterPro" id="IPR036890">
    <property type="entry name" value="HATPase_C_sf"/>
</dbReference>